<dbReference type="Pfam" id="PF17820">
    <property type="entry name" value="PDZ_6"/>
    <property type="match status" value="1"/>
</dbReference>
<dbReference type="SMART" id="SM00228">
    <property type="entry name" value="PDZ"/>
    <property type="match status" value="1"/>
</dbReference>
<dbReference type="InterPro" id="IPR001478">
    <property type="entry name" value="PDZ"/>
</dbReference>
<evidence type="ECO:0000259" key="2">
    <source>
        <dbReference type="PROSITE" id="PS51494"/>
    </source>
</evidence>
<dbReference type="GO" id="GO:0016787">
    <property type="term" value="F:hydrolase activity"/>
    <property type="evidence" value="ECO:0007669"/>
    <property type="project" value="UniProtKB-KW"/>
</dbReference>
<proteinExistence type="predicted"/>
<dbReference type="InterPro" id="IPR014219">
    <property type="entry name" value="SpoIVB"/>
</dbReference>
<dbReference type="SUPFAM" id="SSF50156">
    <property type="entry name" value="PDZ domain-like"/>
    <property type="match status" value="1"/>
</dbReference>
<reference evidence="4" key="1">
    <citation type="journal article" date="2019" name="Int. J. Syst. Evol. Microbiol.">
        <title>The Global Catalogue of Microorganisms (GCM) 10K type strain sequencing project: providing services to taxonomists for standard genome sequencing and annotation.</title>
        <authorList>
            <consortium name="The Broad Institute Genomics Platform"/>
            <consortium name="The Broad Institute Genome Sequencing Center for Infectious Disease"/>
            <person name="Wu L."/>
            <person name="Ma J."/>
        </authorList>
    </citation>
    <scope>NUCLEOTIDE SEQUENCE [LARGE SCALE GENOMIC DNA]</scope>
    <source>
        <strain evidence="4">GH52</strain>
    </source>
</reference>
<dbReference type="InterPro" id="IPR041489">
    <property type="entry name" value="PDZ_6"/>
</dbReference>
<dbReference type="RefSeq" id="WP_377771824.1">
    <property type="nucleotide sequence ID" value="NZ_JBHUHO010000029.1"/>
</dbReference>
<dbReference type="PROSITE" id="PS51494">
    <property type="entry name" value="SPOIVB"/>
    <property type="match status" value="1"/>
</dbReference>
<organism evidence="3 4">
    <name type="scientific">Paenibacillus yanchengensis</name>
    <dbReference type="NCBI Taxonomy" id="2035833"/>
    <lineage>
        <taxon>Bacteria</taxon>
        <taxon>Bacillati</taxon>
        <taxon>Bacillota</taxon>
        <taxon>Bacilli</taxon>
        <taxon>Bacillales</taxon>
        <taxon>Paenibacillaceae</taxon>
        <taxon>Paenibacillus</taxon>
    </lineage>
</organism>
<keyword evidence="1" id="KW-0645">Protease</keyword>
<dbReference type="InterPro" id="IPR036034">
    <property type="entry name" value="PDZ_sf"/>
</dbReference>
<evidence type="ECO:0000313" key="4">
    <source>
        <dbReference type="Proteomes" id="UP001597362"/>
    </source>
</evidence>
<name>A0ABW4YK03_9BACL</name>
<dbReference type="EC" id="3.4.21.116" evidence="3"/>
<dbReference type="Proteomes" id="UP001597362">
    <property type="component" value="Unassembled WGS sequence"/>
</dbReference>
<sequence>MNSSQRKRWFGLLLVLIICLISSSSTFQQFVSIPNELRLFTGQLKHLQYGVPVQAEATVNPQVLKINGSTAQTVSVNLKNPLALQPSQSGHTKLQMKLFGKIPIKTIDVNVIPDLKVIPGGQTIGVKVKSAGVLVVGHHQVADGTGTKLSPGEQAGLKLGDLITNINGSKVTEVQQVADLLRKHTDKKKPLQIKYKRNGLIKETVLAPTFDSFDKSWRLGLYIRDTAAGVGTLTFYDPAKGRYGALGHVITDMDTQTPVEVGEGKVLQSNVTSINKSQTGEPGEKRAQFVKEDQVLGNVERNTAFGIFGKMHSAPKEGYSLQPVPVAFSEDVRTGPAEIWTVVNGQKVERFHIEVTHVTKQNAPATKGMVIKITDKRLLEKTGGIVQGMSGSPILQNGKLIGAVTHVFVNDPSSGYGCFIEWMLQDADVIKATPSQSFITDEINHPLPIAV</sequence>
<protein>
    <submittedName>
        <fullName evidence="3">SpoIVB peptidase</fullName>
        <ecNumber evidence="3">3.4.21.116</ecNumber>
    </submittedName>
</protein>
<dbReference type="SUPFAM" id="SSF50494">
    <property type="entry name" value="Trypsin-like serine proteases"/>
    <property type="match status" value="1"/>
</dbReference>
<accession>A0ABW4YK03</accession>
<keyword evidence="3" id="KW-0378">Hydrolase</keyword>
<dbReference type="Gene3D" id="2.30.42.10">
    <property type="match status" value="1"/>
</dbReference>
<evidence type="ECO:0000313" key="3">
    <source>
        <dbReference type="EMBL" id="MFD2116047.1"/>
    </source>
</evidence>
<gene>
    <name evidence="3" type="primary">spoIVB</name>
    <name evidence="3" type="ORF">ACFSJH_09960</name>
</gene>
<dbReference type="Pfam" id="PF05580">
    <property type="entry name" value="Peptidase_S55"/>
    <property type="match status" value="1"/>
</dbReference>
<comment type="caution">
    <text evidence="3">The sequence shown here is derived from an EMBL/GenBank/DDBJ whole genome shotgun (WGS) entry which is preliminary data.</text>
</comment>
<evidence type="ECO:0000256" key="1">
    <source>
        <dbReference type="ARBA" id="ARBA00022825"/>
    </source>
</evidence>
<keyword evidence="4" id="KW-1185">Reference proteome</keyword>
<dbReference type="NCBIfam" id="TIGR02860">
    <property type="entry name" value="spore_IV_B"/>
    <property type="match status" value="1"/>
</dbReference>
<dbReference type="InterPro" id="IPR008763">
    <property type="entry name" value="Peptidase_S55"/>
</dbReference>
<feature type="domain" description="Peptidase S55" evidence="2">
    <location>
        <begin position="200"/>
        <end position="439"/>
    </location>
</feature>
<dbReference type="EMBL" id="JBHUHO010000029">
    <property type="protein sequence ID" value="MFD2116047.1"/>
    <property type="molecule type" value="Genomic_DNA"/>
</dbReference>
<dbReference type="InterPro" id="IPR009003">
    <property type="entry name" value="Peptidase_S1_PA"/>
</dbReference>
<keyword evidence="1" id="KW-0720">Serine protease</keyword>